<accession>A0A8B0SLG2</accession>
<evidence type="ECO:0000313" key="3">
    <source>
        <dbReference type="Proteomes" id="UP000664466"/>
    </source>
</evidence>
<reference evidence="2" key="2">
    <citation type="submission" date="2021-04" db="EMBL/GenBank/DDBJ databases">
        <title>Complete Genome and methylome analysis of Thiothrix fructosivorans ATCC 49748.</title>
        <authorList>
            <person name="Fomenkov A."/>
            <person name="Sun L."/>
            <person name="Vincze T."/>
            <person name="Grabovich M.Y."/>
            <person name="Roberts R.J."/>
        </authorList>
    </citation>
    <scope>NUCLEOTIDE SEQUENCE</scope>
    <source>
        <strain evidence="2">ATCC 49748</strain>
    </source>
</reference>
<dbReference type="EMBL" id="CP072748">
    <property type="protein sequence ID" value="QTX10898.1"/>
    <property type="molecule type" value="Genomic_DNA"/>
</dbReference>
<evidence type="ECO:0000313" key="2">
    <source>
        <dbReference type="EMBL" id="QTX10898.1"/>
    </source>
</evidence>
<dbReference type="Proteomes" id="UP000664466">
    <property type="component" value="Unassembled WGS sequence"/>
</dbReference>
<gene>
    <name evidence="2" type="ORF">J1836_000520</name>
    <name evidence="1" type="ORF">J1836_12295</name>
</gene>
<name>A0A8B0SLG2_9GAMM</name>
<proteinExistence type="predicted"/>
<dbReference type="RefSeq" id="WP_207251359.1">
    <property type="nucleotide sequence ID" value="NZ_JAFMPM010000006.1"/>
</dbReference>
<protein>
    <submittedName>
        <fullName evidence="2">Uncharacterized protein</fullName>
    </submittedName>
</protein>
<keyword evidence="3" id="KW-1185">Reference proteome</keyword>
<evidence type="ECO:0000313" key="1">
    <source>
        <dbReference type="EMBL" id="MBO0613688.1"/>
    </source>
</evidence>
<dbReference type="AlphaFoldDB" id="A0A8B0SLG2"/>
<sequence length="86" mass="10014">MATKSSRKKAVIQVLTALLQRPHKTSELDQLLNWRNSPQAVLDLRHRGFEILTTYDSDRRGIYSLPNTEKPKVYKFLGEHHASFKH</sequence>
<organism evidence="2">
    <name type="scientific">Thiothrix fructosivorans</name>
    <dbReference type="NCBI Taxonomy" id="111770"/>
    <lineage>
        <taxon>Bacteria</taxon>
        <taxon>Pseudomonadati</taxon>
        <taxon>Pseudomonadota</taxon>
        <taxon>Gammaproteobacteria</taxon>
        <taxon>Thiotrichales</taxon>
        <taxon>Thiotrichaceae</taxon>
        <taxon>Thiothrix</taxon>
    </lineage>
</organism>
<dbReference type="EMBL" id="JAFMPM010000006">
    <property type="protein sequence ID" value="MBO0613688.1"/>
    <property type="molecule type" value="Genomic_DNA"/>
</dbReference>
<reference evidence="1 3" key="1">
    <citation type="submission" date="2021-03" db="EMBL/GenBank/DDBJ databases">
        <title>Draft genome and methylome analysis of Thiotrix fructosivoruns ATCC 49748.</title>
        <authorList>
            <person name="Fomenkov A."/>
            <person name="Grabovich M.Y."/>
            <person name="Roberts R.J."/>
        </authorList>
    </citation>
    <scope>NUCLEOTIDE SEQUENCE [LARGE SCALE GENOMIC DNA]</scope>
    <source>
        <strain evidence="1 3">ATCC 49748</strain>
    </source>
</reference>